<dbReference type="InterPro" id="IPR032687">
    <property type="entry name" value="AraC-type_N"/>
</dbReference>
<evidence type="ECO:0000313" key="5">
    <source>
        <dbReference type="EMBL" id="RDI46727.1"/>
    </source>
</evidence>
<dbReference type="PRINTS" id="PR00032">
    <property type="entry name" value="HTHARAC"/>
</dbReference>
<reference evidence="5 6" key="1">
    <citation type="submission" date="2018-07" db="EMBL/GenBank/DDBJ databases">
        <title>Genomic Encyclopedia of Type Strains, Phase IV (KMG-IV): sequencing the most valuable type-strain genomes for metagenomic binning, comparative biology and taxonomic classification.</title>
        <authorList>
            <person name="Goeker M."/>
        </authorList>
    </citation>
    <scope>NUCLEOTIDE SEQUENCE [LARGE SCALE GENOMIC DNA]</scope>
    <source>
        <strain evidence="5 6">DSM 44952</strain>
    </source>
</reference>
<evidence type="ECO:0000259" key="4">
    <source>
        <dbReference type="PROSITE" id="PS01124"/>
    </source>
</evidence>
<dbReference type="RefSeq" id="WP_068029694.1">
    <property type="nucleotide sequence ID" value="NZ_QQAZ01000010.1"/>
</dbReference>
<dbReference type="PROSITE" id="PS01124">
    <property type="entry name" value="HTH_ARAC_FAMILY_2"/>
    <property type="match status" value="1"/>
</dbReference>
<dbReference type="GO" id="GO:0005829">
    <property type="term" value="C:cytosol"/>
    <property type="evidence" value="ECO:0007669"/>
    <property type="project" value="TreeGrafter"/>
</dbReference>
<dbReference type="GO" id="GO:0003700">
    <property type="term" value="F:DNA-binding transcription factor activity"/>
    <property type="evidence" value="ECO:0007669"/>
    <property type="project" value="InterPro"/>
</dbReference>
<dbReference type="Proteomes" id="UP000255355">
    <property type="component" value="Unassembled WGS sequence"/>
</dbReference>
<dbReference type="PANTHER" id="PTHR47894">
    <property type="entry name" value="HTH-TYPE TRANSCRIPTIONAL REGULATOR GADX"/>
    <property type="match status" value="1"/>
</dbReference>
<keyword evidence="1" id="KW-0805">Transcription regulation</keyword>
<evidence type="ECO:0000256" key="1">
    <source>
        <dbReference type="ARBA" id="ARBA00023015"/>
    </source>
</evidence>
<dbReference type="SUPFAM" id="SSF46689">
    <property type="entry name" value="Homeodomain-like"/>
    <property type="match status" value="1"/>
</dbReference>
<dbReference type="InterPro" id="IPR009057">
    <property type="entry name" value="Homeodomain-like_sf"/>
</dbReference>
<dbReference type="GO" id="GO:0000976">
    <property type="term" value="F:transcription cis-regulatory region binding"/>
    <property type="evidence" value="ECO:0007669"/>
    <property type="project" value="TreeGrafter"/>
</dbReference>
<keyword evidence="3" id="KW-0804">Transcription</keyword>
<comment type="caution">
    <text evidence="5">The sequence shown here is derived from an EMBL/GenBank/DDBJ whole genome shotgun (WGS) entry which is preliminary data.</text>
</comment>
<dbReference type="STRING" id="1210089.GCA_001613165_06884"/>
<sequence>MITTDQLRPPASAALLVRVGGDHGVPTEVCLTRTGITADQLDDPDYAVPAGAELQIVRNLQAALPDVDALGLEAGRRYHVTTHGVWGFALASCRDGWEALELGVRFLGLTWAFCDISPHVDNDTVRMIFDDHAVPDDVRAFLVQREIASVVTVAREVGGLPTAPAAIHLRQPAPASVTPFTEFLGAPPVFDADVNYLEIPAALLDAPLPQADTHTAALTRTQCHDLLEHWRARTGYTGTVRQILVRTPGHMPGIEEVADQLHLSSRTLRRRLGEEGITFRHLVDDVRRALADELLTSGNLSIHQIAHRLGYNATSAFTAAFTRWHGTPPSAYRHPESL</sequence>
<evidence type="ECO:0000313" key="6">
    <source>
        <dbReference type="Proteomes" id="UP000255355"/>
    </source>
</evidence>
<keyword evidence="6" id="KW-1185">Reference proteome</keyword>
<gene>
    <name evidence="5" type="ORF">DFR68_110132</name>
</gene>
<dbReference type="Gene3D" id="1.10.10.60">
    <property type="entry name" value="Homeodomain-like"/>
    <property type="match status" value="1"/>
</dbReference>
<dbReference type="InterPro" id="IPR018060">
    <property type="entry name" value="HTH_AraC"/>
</dbReference>
<dbReference type="AlphaFoldDB" id="A0A370GSQ2"/>
<protein>
    <submittedName>
        <fullName evidence="5">AraC family transcriptional regulator</fullName>
    </submittedName>
</protein>
<dbReference type="Pfam" id="PF12625">
    <property type="entry name" value="Arabinose_bd"/>
    <property type="match status" value="1"/>
</dbReference>
<dbReference type="EMBL" id="QQAZ01000010">
    <property type="protein sequence ID" value="RDI46727.1"/>
    <property type="molecule type" value="Genomic_DNA"/>
</dbReference>
<dbReference type="PANTHER" id="PTHR47894:SF1">
    <property type="entry name" value="HTH-TYPE TRANSCRIPTIONAL REGULATOR VQSM"/>
    <property type="match status" value="1"/>
</dbReference>
<evidence type="ECO:0000256" key="2">
    <source>
        <dbReference type="ARBA" id="ARBA00023125"/>
    </source>
</evidence>
<proteinExistence type="predicted"/>
<feature type="domain" description="HTH araC/xylS-type" evidence="4">
    <location>
        <begin position="238"/>
        <end position="335"/>
    </location>
</feature>
<dbReference type="Pfam" id="PF12833">
    <property type="entry name" value="HTH_18"/>
    <property type="match status" value="1"/>
</dbReference>
<organism evidence="5 6">
    <name type="scientific">Nocardia mexicana</name>
    <dbReference type="NCBI Taxonomy" id="279262"/>
    <lineage>
        <taxon>Bacteria</taxon>
        <taxon>Bacillati</taxon>
        <taxon>Actinomycetota</taxon>
        <taxon>Actinomycetes</taxon>
        <taxon>Mycobacteriales</taxon>
        <taxon>Nocardiaceae</taxon>
        <taxon>Nocardia</taxon>
    </lineage>
</organism>
<dbReference type="SMART" id="SM00342">
    <property type="entry name" value="HTH_ARAC"/>
    <property type="match status" value="1"/>
</dbReference>
<evidence type="ECO:0000256" key="3">
    <source>
        <dbReference type="ARBA" id="ARBA00023163"/>
    </source>
</evidence>
<name>A0A370GSQ2_9NOCA</name>
<accession>A0A370GSQ2</accession>
<dbReference type="InterPro" id="IPR020449">
    <property type="entry name" value="Tscrpt_reg_AraC-type_HTH"/>
</dbReference>
<keyword evidence="2" id="KW-0238">DNA-binding</keyword>